<keyword evidence="6" id="KW-0328">Glycosyltransferase</keyword>
<dbReference type="PROSITE" id="PS51192">
    <property type="entry name" value="HELICASE_ATP_BIND_1"/>
    <property type="match status" value="1"/>
</dbReference>
<keyword evidence="18" id="KW-0325">Glycoprotein</keyword>
<dbReference type="FunFam" id="3.40.50.300:FF:000759">
    <property type="entry name" value="probable ATP-dependent RNA helicase DDX52"/>
    <property type="match status" value="1"/>
</dbReference>
<evidence type="ECO:0000256" key="9">
    <source>
        <dbReference type="ARBA" id="ARBA00022741"/>
    </source>
</evidence>
<dbReference type="InterPro" id="IPR029044">
    <property type="entry name" value="Nucleotide-diphossugar_trans"/>
</dbReference>
<dbReference type="InterPro" id="IPR003859">
    <property type="entry name" value="Galactosyl_T"/>
</dbReference>
<evidence type="ECO:0000256" key="18">
    <source>
        <dbReference type="ARBA" id="ARBA00023180"/>
    </source>
</evidence>
<comment type="subcellular location">
    <subcellularLocation>
        <location evidence="2">Membrane</location>
        <topology evidence="2">Single-pass type II membrane protein</topology>
    </subcellularLocation>
    <subcellularLocation>
        <location evidence="1">Nucleus</location>
        <location evidence="1">Nucleolus</location>
    </subcellularLocation>
</comment>
<feature type="compositionally biased region" description="Acidic residues" evidence="22">
    <location>
        <begin position="412"/>
        <end position="422"/>
    </location>
</feature>
<dbReference type="EC" id="3.6.4.13" evidence="5"/>
<evidence type="ECO:0000256" key="3">
    <source>
        <dbReference type="ARBA" id="ARBA00004922"/>
    </source>
</evidence>
<feature type="domain" description="Helicase C-terminal" evidence="26">
    <location>
        <begin position="695"/>
        <end position="856"/>
    </location>
</feature>
<feature type="compositionally biased region" description="Basic residues" evidence="22">
    <location>
        <begin position="1200"/>
        <end position="1217"/>
    </location>
</feature>
<dbReference type="PANTHER" id="PTHR47959">
    <property type="entry name" value="ATP-DEPENDENT RNA HELICASE RHLE-RELATED"/>
    <property type="match status" value="1"/>
</dbReference>
<keyword evidence="10" id="KW-0378">Hydrolase</keyword>
<evidence type="ECO:0000256" key="11">
    <source>
        <dbReference type="ARBA" id="ARBA00022806"/>
    </source>
</evidence>
<evidence type="ECO:0000256" key="16">
    <source>
        <dbReference type="ARBA" id="ARBA00022989"/>
    </source>
</evidence>
<dbReference type="PROSITE" id="PS51194">
    <property type="entry name" value="HELICASE_CTER"/>
    <property type="match status" value="1"/>
</dbReference>
<dbReference type="PROSITE" id="PS50222">
    <property type="entry name" value="EF_HAND_2"/>
    <property type="match status" value="2"/>
</dbReference>
<dbReference type="InterPro" id="IPR027995">
    <property type="entry name" value="Galactosyl_T_N"/>
</dbReference>
<evidence type="ECO:0000256" key="4">
    <source>
        <dbReference type="ARBA" id="ARBA00005735"/>
    </source>
</evidence>
<name>A0AAV2YX05_9STRA</name>
<evidence type="ECO:0000256" key="17">
    <source>
        <dbReference type="ARBA" id="ARBA00023136"/>
    </source>
</evidence>
<dbReference type="CDD" id="cd00051">
    <property type="entry name" value="EFh"/>
    <property type="match status" value="1"/>
</dbReference>
<dbReference type="Pfam" id="PF00270">
    <property type="entry name" value="DEAD"/>
    <property type="match status" value="1"/>
</dbReference>
<evidence type="ECO:0000259" key="23">
    <source>
        <dbReference type="PROSITE" id="PS50222"/>
    </source>
</evidence>
<dbReference type="Gene3D" id="1.10.238.10">
    <property type="entry name" value="EF-hand"/>
    <property type="match status" value="1"/>
</dbReference>
<dbReference type="PANTHER" id="PTHR47959:SF15">
    <property type="entry name" value="RNA HELICASE"/>
    <property type="match status" value="1"/>
</dbReference>
<dbReference type="Pfam" id="PF00271">
    <property type="entry name" value="Helicase_C"/>
    <property type="match status" value="1"/>
</dbReference>
<feature type="compositionally biased region" description="Basic and acidic residues" evidence="22">
    <location>
        <begin position="440"/>
        <end position="450"/>
    </location>
</feature>
<dbReference type="SMART" id="SM00054">
    <property type="entry name" value="EFh"/>
    <property type="match status" value="2"/>
</dbReference>
<dbReference type="EMBL" id="DAKRPA010000124">
    <property type="protein sequence ID" value="DAZ97836.1"/>
    <property type="molecule type" value="Genomic_DNA"/>
</dbReference>
<dbReference type="PROSITE" id="PS00018">
    <property type="entry name" value="EF_HAND_1"/>
    <property type="match status" value="2"/>
</dbReference>
<keyword evidence="17" id="KW-0472">Membrane</keyword>
<dbReference type="Pfam" id="PF13499">
    <property type="entry name" value="EF-hand_7"/>
    <property type="match status" value="1"/>
</dbReference>
<dbReference type="SUPFAM" id="SSF47473">
    <property type="entry name" value="EF-hand"/>
    <property type="match status" value="1"/>
</dbReference>
<evidence type="ECO:0000313" key="28">
    <source>
        <dbReference type="Proteomes" id="UP001146120"/>
    </source>
</evidence>
<keyword evidence="15" id="KW-0735">Signal-anchor</keyword>
<evidence type="ECO:0000256" key="22">
    <source>
        <dbReference type="SAM" id="MobiDB-lite"/>
    </source>
</evidence>
<dbReference type="PRINTS" id="PR02050">
    <property type="entry name" value="B14GALTRFASE"/>
</dbReference>
<dbReference type="GO" id="GO:0003723">
    <property type="term" value="F:RNA binding"/>
    <property type="evidence" value="ECO:0007669"/>
    <property type="project" value="UniProtKB-KW"/>
</dbReference>
<evidence type="ECO:0000256" key="21">
    <source>
        <dbReference type="ARBA" id="ARBA00047984"/>
    </source>
</evidence>
<dbReference type="SMART" id="SM00490">
    <property type="entry name" value="HELICc"/>
    <property type="match status" value="1"/>
</dbReference>
<dbReference type="GO" id="GO:0005975">
    <property type="term" value="P:carbohydrate metabolic process"/>
    <property type="evidence" value="ECO:0007669"/>
    <property type="project" value="InterPro"/>
</dbReference>
<dbReference type="InterPro" id="IPR014013">
    <property type="entry name" value="Helic_SF1/SF2_ATP-bd_DinG/Rad3"/>
</dbReference>
<evidence type="ECO:0000256" key="19">
    <source>
        <dbReference type="ARBA" id="ARBA00023242"/>
    </source>
</evidence>
<proteinExistence type="inferred from homology"/>
<dbReference type="Gene3D" id="3.90.550.10">
    <property type="entry name" value="Spore Coat Polysaccharide Biosynthesis Protein SpsA, Chain A"/>
    <property type="match status" value="1"/>
</dbReference>
<feature type="region of interest" description="Disordered" evidence="22">
    <location>
        <begin position="864"/>
        <end position="965"/>
    </location>
</feature>
<evidence type="ECO:0000256" key="6">
    <source>
        <dbReference type="ARBA" id="ARBA00022676"/>
    </source>
</evidence>
<dbReference type="SMART" id="SM00487">
    <property type="entry name" value="DEXDc"/>
    <property type="match status" value="1"/>
</dbReference>
<dbReference type="Pfam" id="PF13733">
    <property type="entry name" value="Glyco_transf_7N"/>
    <property type="match status" value="1"/>
</dbReference>
<reference evidence="27" key="1">
    <citation type="submission" date="2022-11" db="EMBL/GenBank/DDBJ databases">
        <authorList>
            <person name="Morgan W.R."/>
            <person name="Tartar A."/>
        </authorList>
    </citation>
    <scope>NUCLEOTIDE SEQUENCE</scope>
    <source>
        <strain evidence="27">ARSEF 373</strain>
    </source>
</reference>
<evidence type="ECO:0000256" key="13">
    <source>
        <dbReference type="ARBA" id="ARBA00022840"/>
    </source>
</evidence>
<protein>
    <recommendedName>
        <fullName evidence="5">RNA helicase</fullName>
        <ecNumber evidence="5">3.6.4.13</ecNumber>
    </recommendedName>
</protein>
<sequence>MVCFHLFVMEQSMDGRKFNKGKLLNAGFDITREDYDVFIFHDVDLLPSDELASWYENDAQAGPIHLASVWDRYSENPKFFGGIVSFCRKDFIRINGFPNNFWGWGGEDDELYCRVKRKKLTIQSPVIITDLENLSLQEKLDLLWKSKWKCTVKKQLLQEHRATWWNNGLTTLKYDYVDAVSINPHCTKITIDLGTNDHWSDARSSLERIRIRSGNQSTRIASHRLVSHHIATSVTTMASSFFNALTHGAKFDSRRFGKDISHFKKGQDDAAAKRAISKAHEAELDFFGFDAAKEKTEAKPVPRERKISVDMVPSWAGNETSKKNKKGGSMPRRKRKLSEGAIEEERMIEEERRNASKLLAPKEDKATKKKNKKNKKRKARANSMASVASSEADDNDGQDMALFKKNGKAAEEPDDENDEDIEDGGHSSSGEDSDAGSDADVAKQKEKAEMTHLRRQMSIRVEGTGVPNAIAQFNEMKLNKHQNQMRAVLLKNIEASEYKEPTPIQMQAIPSLVLGRDVLATAPTGSGKTAAFAIPMLANLGTPKQEGIRAIVLAPTRELSVQIYNEFNRLSAGRKFHIVLLSKATAATIASHTKNNLTVNHDIVIATPLRLVHLIQETKLDLSMVEMICLDEADRLFELGFVEQIDEVLAACSNPKIQRAMFSATMLQGVEEMAQSVLRDPIKISVGTKNAGANTIEQKLVFVGKEEGKLVAIKQLMQEGLQIPALLFVQNKERAKELYHELLYDGMNVGTVHADRTKEQRDETIRQFRTGAVWVLICTDLMSRGMDFKAVNMVINYDFPQSAVEYIHRIGRTGRGGRQGKAVTFFTEDDMVYLRSIANVMRLSGCEVPEWMLSLKKASAKKRKELIKAPPKRRRINTVSGYDLQKANKIKQMKNRKQGRDSQTLSDGNADNTPSASKPAPAVIKSTTQPASSGKANGGGDGTPFAHDAMLSPSSPSPAFFGVGPGNRHPTSFSVVTDSTLHRRAWHSPLARSEERPSTTRKVPNRYQGQLRYDLIDGRPKTEASPPKNQHEATPTSPTRPPPHRSATRASGVFSVAQFFRETSMQQRERDRERGVRLTLVAPPDSAEEDDSAVSDAIDEDALKHHTNLDELKWFQHRWLDKHGKSSHLKEYREKMVLLRRWFESLDTDGSGEVGLDELEDPLVSVGLARSRDDVRKLIEDVDKSGSGEVTFSEFLHMMSPKKSKRPRRRTPLHKPKVPASTVDPKDTHPTGVAPSPRQQRTAGGAEQQQVTNPVVKLFEDLQSGKLGDLAIPFPVLITAYRRRMLLNAHMADDAAARRLGSSVLQALENTRREAAQDDHHIPQRPDTTPSPAAYLRQYSTLMVGADGHPTPTINVNAFRRRSVHRASIMAPAHRLLPHLASSMHRAVGSSVGAANASPAAAIHARSNH</sequence>
<feature type="region of interest" description="Disordered" evidence="22">
    <location>
        <begin position="1193"/>
        <end position="1249"/>
    </location>
</feature>
<evidence type="ECO:0000259" key="25">
    <source>
        <dbReference type="PROSITE" id="PS51193"/>
    </source>
</evidence>
<feature type="compositionally biased region" description="Polar residues" evidence="22">
    <location>
        <begin position="1237"/>
        <end position="1249"/>
    </location>
</feature>
<dbReference type="GO" id="GO:0016020">
    <property type="term" value="C:membrane"/>
    <property type="evidence" value="ECO:0007669"/>
    <property type="project" value="UniProtKB-SubCell"/>
</dbReference>
<dbReference type="CDD" id="cd18787">
    <property type="entry name" value="SF2_C_DEAD"/>
    <property type="match status" value="1"/>
</dbReference>
<keyword evidence="7" id="KW-0808">Transferase</keyword>
<organism evidence="27 28">
    <name type="scientific">Lagenidium giganteum</name>
    <dbReference type="NCBI Taxonomy" id="4803"/>
    <lineage>
        <taxon>Eukaryota</taxon>
        <taxon>Sar</taxon>
        <taxon>Stramenopiles</taxon>
        <taxon>Oomycota</taxon>
        <taxon>Peronosporomycetes</taxon>
        <taxon>Pythiales</taxon>
        <taxon>Pythiaceae</taxon>
    </lineage>
</organism>
<dbReference type="Pfam" id="PF02709">
    <property type="entry name" value="Glyco_transf_7C"/>
    <property type="match status" value="1"/>
</dbReference>
<dbReference type="InterPro" id="IPR001650">
    <property type="entry name" value="Helicase_C-like"/>
</dbReference>
<dbReference type="GO" id="GO:0005524">
    <property type="term" value="F:ATP binding"/>
    <property type="evidence" value="ECO:0007669"/>
    <property type="project" value="UniProtKB-KW"/>
</dbReference>
<feature type="domain" description="Helicase ATP-binding" evidence="25">
    <location>
        <begin position="468"/>
        <end position="772"/>
    </location>
</feature>
<evidence type="ECO:0000256" key="5">
    <source>
        <dbReference type="ARBA" id="ARBA00012552"/>
    </source>
</evidence>
<evidence type="ECO:0000313" key="27">
    <source>
        <dbReference type="EMBL" id="DAZ97836.1"/>
    </source>
</evidence>
<dbReference type="GO" id="GO:0003724">
    <property type="term" value="F:RNA helicase activity"/>
    <property type="evidence" value="ECO:0007669"/>
    <property type="project" value="UniProtKB-EC"/>
</dbReference>
<feature type="region of interest" description="Disordered" evidence="22">
    <location>
        <begin position="986"/>
        <end position="1051"/>
    </location>
</feature>
<evidence type="ECO:0000259" key="24">
    <source>
        <dbReference type="PROSITE" id="PS51192"/>
    </source>
</evidence>
<dbReference type="InterPro" id="IPR044764">
    <property type="entry name" value="DDX52/Rok1_DEADc"/>
</dbReference>
<evidence type="ECO:0000256" key="14">
    <source>
        <dbReference type="ARBA" id="ARBA00022884"/>
    </source>
</evidence>
<dbReference type="InterPro" id="IPR002048">
    <property type="entry name" value="EF_hand_dom"/>
</dbReference>
<gene>
    <name evidence="27" type="ORF">N0F65_002506</name>
</gene>
<keyword evidence="11" id="KW-0347">Helicase</keyword>
<evidence type="ECO:0000256" key="15">
    <source>
        <dbReference type="ARBA" id="ARBA00022968"/>
    </source>
</evidence>
<evidence type="ECO:0000259" key="26">
    <source>
        <dbReference type="PROSITE" id="PS51194"/>
    </source>
</evidence>
<dbReference type="InterPro" id="IPR027791">
    <property type="entry name" value="Galactosyl_T_C"/>
</dbReference>
<evidence type="ECO:0000256" key="20">
    <source>
        <dbReference type="ARBA" id="ARBA00024355"/>
    </source>
</evidence>
<keyword evidence="19" id="KW-0539">Nucleus</keyword>
<comment type="caution">
    <text evidence="27">The sequence shown here is derived from an EMBL/GenBank/DDBJ whole genome shotgun (WGS) entry which is preliminary data.</text>
</comment>
<dbReference type="GO" id="GO:0016757">
    <property type="term" value="F:glycosyltransferase activity"/>
    <property type="evidence" value="ECO:0007669"/>
    <property type="project" value="UniProtKB-KW"/>
</dbReference>
<keyword evidence="9" id="KW-0547">Nucleotide-binding</keyword>
<dbReference type="InterPro" id="IPR011992">
    <property type="entry name" value="EF-hand-dom_pair"/>
</dbReference>
<comment type="catalytic activity">
    <reaction evidence="21">
        <text>ATP + H2O = ADP + phosphate + H(+)</text>
        <dbReference type="Rhea" id="RHEA:13065"/>
        <dbReference type="ChEBI" id="CHEBI:15377"/>
        <dbReference type="ChEBI" id="CHEBI:15378"/>
        <dbReference type="ChEBI" id="CHEBI:30616"/>
        <dbReference type="ChEBI" id="CHEBI:43474"/>
        <dbReference type="ChEBI" id="CHEBI:456216"/>
        <dbReference type="EC" id="3.6.4.13"/>
    </reaction>
</comment>
<evidence type="ECO:0000256" key="10">
    <source>
        <dbReference type="ARBA" id="ARBA00022801"/>
    </source>
</evidence>
<dbReference type="SUPFAM" id="SSF53448">
    <property type="entry name" value="Nucleotide-diphospho-sugar transferases"/>
    <property type="match status" value="1"/>
</dbReference>
<dbReference type="CDD" id="cd17957">
    <property type="entry name" value="DEADc_DDX52"/>
    <property type="match status" value="1"/>
</dbReference>
<feature type="compositionally biased region" description="Basic residues" evidence="22">
    <location>
        <begin position="323"/>
        <end position="336"/>
    </location>
</feature>
<keyword evidence="16" id="KW-1133">Transmembrane helix</keyword>
<keyword evidence="14" id="KW-0694">RNA-binding</keyword>
<comment type="similarity">
    <text evidence="20">Belongs to the DEAD box helicase family. DDX52/ROK1 subfamily.</text>
</comment>
<feature type="domain" description="EF-hand" evidence="23">
    <location>
        <begin position="1170"/>
        <end position="1205"/>
    </location>
</feature>
<evidence type="ECO:0000256" key="8">
    <source>
        <dbReference type="ARBA" id="ARBA00022692"/>
    </source>
</evidence>
<feature type="compositionally biased region" description="Polar residues" evidence="22">
    <location>
        <begin position="925"/>
        <end position="935"/>
    </location>
</feature>
<keyword evidence="28" id="KW-1185">Reference proteome</keyword>
<feature type="compositionally biased region" description="Basic and acidic residues" evidence="22">
    <location>
        <begin position="343"/>
        <end position="366"/>
    </location>
</feature>
<dbReference type="GO" id="GO:0016787">
    <property type="term" value="F:hydrolase activity"/>
    <property type="evidence" value="ECO:0007669"/>
    <property type="project" value="UniProtKB-KW"/>
</dbReference>
<dbReference type="PROSITE" id="PS51193">
    <property type="entry name" value="HELICASE_ATP_BIND_2"/>
    <property type="match status" value="1"/>
</dbReference>
<dbReference type="Gene3D" id="3.40.50.300">
    <property type="entry name" value="P-loop containing nucleotide triphosphate hydrolases"/>
    <property type="match status" value="2"/>
</dbReference>
<feature type="compositionally biased region" description="Polar residues" evidence="22">
    <location>
        <begin position="901"/>
        <end position="916"/>
    </location>
</feature>
<feature type="compositionally biased region" description="Basic and acidic residues" evidence="22">
    <location>
        <begin position="295"/>
        <end position="308"/>
    </location>
</feature>
<dbReference type="GO" id="GO:0030490">
    <property type="term" value="P:maturation of SSU-rRNA"/>
    <property type="evidence" value="ECO:0007669"/>
    <property type="project" value="InterPro"/>
</dbReference>
<dbReference type="InterPro" id="IPR014001">
    <property type="entry name" value="Helicase_ATP-bd"/>
</dbReference>
<feature type="compositionally biased region" description="Basic residues" evidence="22">
    <location>
        <begin position="888"/>
        <end position="897"/>
    </location>
</feature>
<dbReference type="InterPro" id="IPR027417">
    <property type="entry name" value="P-loop_NTPase"/>
</dbReference>
<comment type="similarity">
    <text evidence="4">Belongs to the glycosyltransferase 7 family.</text>
</comment>
<feature type="domain" description="Helicase ATP-binding" evidence="24">
    <location>
        <begin position="509"/>
        <end position="684"/>
    </location>
</feature>
<evidence type="ECO:0000256" key="12">
    <source>
        <dbReference type="ARBA" id="ARBA00022837"/>
    </source>
</evidence>
<accession>A0AAV2YX05</accession>
<dbReference type="SUPFAM" id="SSF52540">
    <property type="entry name" value="P-loop containing nucleoside triphosphate hydrolases"/>
    <property type="match status" value="1"/>
</dbReference>
<dbReference type="GO" id="GO:0005509">
    <property type="term" value="F:calcium ion binding"/>
    <property type="evidence" value="ECO:0007669"/>
    <property type="project" value="InterPro"/>
</dbReference>
<keyword evidence="13" id="KW-0067">ATP-binding</keyword>
<evidence type="ECO:0000256" key="2">
    <source>
        <dbReference type="ARBA" id="ARBA00004606"/>
    </source>
</evidence>
<reference evidence="27" key="2">
    <citation type="journal article" date="2023" name="Microbiol Resour">
        <title>Decontamination and Annotation of the Draft Genome Sequence of the Oomycete Lagenidium giganteum ARSEF 373.</title>
        <authorList>
            <person name="Morgan W.R."/>
            <person name="Tartar A."/>
        </authorList>
    </citation>
    <scope>NUCLEOTIDE SEQUENCE</scope>
    <source>
        <strain evidence="27">ARSEF 373</strain>
    </source>
</reference>
<dbReference type="GO" id="GO:0005829">
    <property type="term" value="C:cytosol"/>
    <property type="evidence" value="ECO:0007669"/>
    <property type="project" value="TreeGrafter"/>
</dbReference>
<dbReference type="InterPro" id="IPR050079">
    <property type="entry name" value="DEAD_box_RNA_helicase"/>
</dbReference>
<dbReference type="GO" id="GO:0005730">
    <property type="term" value="C:nucleolus"/>
    <property type="evidence" value="ECO:0007669"/>
    <property type="project" value="UniProtKB-SubCell"/>
</dbReference>
<dbReference type="InterPro" id="IPR011545">
    <property type="entry name" value="DEAD/DEAH_box_helicase_dom"/>
</dbReference>
<evidence type="ECO:0000256" key="7">
    <source>
        <dbReference type="ARBA" id="ARBA00022679"/>
    </source>
</evidence>
<feature type="region of interest" description="Disordered" evidence="22">
    <location>
        <begin position="295"/>
        <end position="450"/>
    </location>
</feature>
<feature type="domain" description="EF-hand" evidence="23">
    <location>
        <begin position="1134"/>
        <end position="1169"/>
    </location>
</feature>
<feature type="compositionally biased region" description="Basic residues" evidence="22">
    <location>
        <begin position="864"/>
        <end position="876"/>
    </location>
</feature>
<dbReference type="Proteomes" id="UP001146120">
    <property type="component" value="Unassembled WGS sequence"/>
</dbReference>
<comment type="pathway">
    <text evidence="3">Protein modification; protein glycosylation.</text>
</comment>
<feature type="compositionally biased region" description="Basic residues" evidence="22">
    <location>
        <begin position="367"/>
        <end position="380"/>
    </location>
</feature>
<keyword evidence="12" id="KW-0106">Calcium</keyword>
<keyword evidence="8" id="KW-0812">Transmembrane</keyword>
<dbReference type="InterPro" id="IPR018247">
    <property type="entry name" value="EF_Hand_1_Ca_BS"/>
</dbReference>
<evidence type="ECO:0000256" key="1">
    <source>
        <dbReference type="ARBA" id="ARBA00004604"/>
    </source>
</evidence>